<sequence length="99" mass="11365">MDFSFWEAALILTLSFITVCVLYYWCTSTCCQRSEPELDIDDSMDSNQRTPAIFTITTVLMGDSRSTTQRYTTTRTNAELVPGDYPPTYEEAVRRIRVS</sequence>
<evidence type="ECO:0000256" key="1">
    <source>
        <dbReference type="SAM" id="Phobius"/>
    </source>
</evidence>
<dbReference type="Proteomes" id="UP000594454">
    <property type="component" value="Chromosome 1"/>
</dbReference>
<gene>
    <name evidence="2" type="ORF">HERILL_LOCUS1489</name>
</gene>
<evidence type="ECO:0000313" key="2">
    <source>
        <dbReference type="EMBL" id="CAD7078207.1"/>
    </source>
</evidence>
<accession>A0A7R8UCJ8</accession>
<evidence type="ECO:0000313" key="3">
    <source>
        <dbReference type="Proteomes" id="UP000594454"/>
    </source>
</evidence>
<reference evidence="2 3" key="1">
    <citation type="submission" date="2020-11" db="EMBL/GenBank/DDBJ databases">
        <authorList>
            <person name="Wallbank WR R."/>
            <person name="Pardo Diaz C."/>
            <person name="Kozak K."/>
            <person name="Martin S."/>
            <person name="Jiggins C."/>
            <person name="Moest M."/>
            <person name="Warren A I."/>
            <person name="Generalovic N T."/>
            <person name="Byers J.R.P. K."/>
            <person name="Montejo-Kovacevich G."/>
            <person name="Yen C E."/>
        </authorList>
    </citation>
    <scope>NUCLEOTIDE SEQUENCE [LARGE SCALE GENOMIC DNA]</scope>
</reference>
<dbReference type="InParanoid" id="A0A7R8UCJ8"/>
<proteinExistence type="predicted"/>
<keyword evidence="3" id="KW-1185">Reference proteome</keyword>
<keyword evidence="1" id="KW-0472">Membrane</keyword>
<protein>
    <submittedName>
        <fullName evidence="2">Uncharacterized protein</fullName>
    </submittedName>
</protein>
<name>A0A7R8UCJ8_HERIL</name>
<dbReference type="EMBL" id="LR899009">
    <property type="protein sequence ID" value="CAD7078207.1"/>
    <property type="molecule type" value="Genomic_DNA"/>
</dbReference>
<feature type="transmembrane region" description="Helical" evidence="1">
    <location>
        <begin position="5"/>
        <end position="25"/>
    </location>
</feature>
<dbReference type="AlphaFoldDB" id="A0A7R8UCJ8"/>
<organism evidence="2 3">
    <name type="scientific">Hermetia illucens</name>
    <name type="common">Black soldier fly</name>
    <dbReference type="NCBI Taxonomy" id="343691"/>
    <lineage>
        <taxon>Eukaryota</taxon>
        <taxon>Metazoa</taxon>
        <taxon>Ecdysozoa</taxon>
        <taxon>Arthropoda</taxon>
        <taxon>Hexapoda</taxon>
        <taxon>Insecta</taxon>
        <taxon>Pterygota</taxon>
        <taxon>Neoptera</taxon>
        <taxon>Endopterygota</taxon>
        <taxon>Diptera</taxon>
        <taxon>Brachycera</taxon>
        <taxon>Stratiomyomorpha</taxon>
        <taxon>Stratiomyidae</taxon>
        <taxon>Hermetiinae</taxon>
        <taxon>Hermetia</taxon>
    </lineage>
</organism>
<keyword evidence="1" id="KW-1133">Transmembrane helix</keyword>
<keyword evidence="1" id="KW-0812">Transmembrane</keyword>